<dbReference type="EMBL" id="CP035108">
    <property type="protein sequence ID" value="QAR33804.1"/>
    <property type="molecule type" value="Genomic_DNA"/>
</dbReference>
<keyword evidence="3" id="KW-1185">Reference proteome</keyword>
<keyword evidence="1" id="KW-0732">Signal</keyword>
<dbReference type="RefSeq" id="WP_128467089.1">
    <property type="nucleotide sequence ID" value="NZ_CP035108.1"/>
</dbReference>
<sequence length="479" mass="54610">MRYLSVTCMLFCFLLSNVAMKAEAFENGASNTPDSRTQQVSPGQFKESYEGIGLTDDTKIYLTLTSRYRLRTNDYADDQDFYQYLRVHTDAVKLGDGTVRFAAFARFADDIDGDHKKSWGDNYYYYHRDALDTQLGYDDWAPRLYNGYAQFDGVIKNTVLNVGRFYLSHQNTFQLDGADASVKLGEMVEVYAFGGKPVSYYYDVDDDTLFGGGINVKVMEQTKVGAEYVRLDVTDIDDDYTKFRLDQAIPNGNLVLAYTLLNDAATVNAEGTYEIVSTGTILTLKYEGLTDEVDYENSYVVNPLTNTLLAESKYSKYEAGVYQAFLKNFAAGLTYETKAVSGTENFDNRDYSRIKGKFDIYGLPSENTYVSFSVDYWDVKNTPDSDDNERLQYGVQVSQKVGRTMDVWAGTSFSRYEYDYINDRRKDSVRSYYIGGQYQPTKILSLMADLSMEDTEFYDDVDTSLDKNYTAELWANIIF</sequence>
<feature type="chain" id="PRO_5019508409" description="Alginate export domain-containing protein" evidence="1">
    <location>
        <begin position="22"/>
        <end position="479"/>
    </location>
</feature>
<dbReference type="Proteomes" id="UP000287502">
    <property type="component" value="Chromosome"/>
</dbReference>
<feature type="signal peptide" evidence="1">
    <location>
        <begin position="1"/>
        <end position="21"/>
    </location>
</feature>
<evidence type="ECO:0008006" key="4">
    <source>
        <dbReference type="Google" id="ProtNLM"/>
    </source>
</evidence>
<accession>A0A410K075</accession>
<organism evidence="2 3">
    <name type="scientific">Geovibrio thiophilus</name>
    <dbReference type="NCBI Taxonomy" id="139438"/>
    <lineage>
        <taxon>Bacteria</taxon>
        <taxon>Pseudomonadati</taxon>
        <taxon>Deferribacterota</taxon>
        <taxon>Deferribacteres</taxon>
        <taxon>Deferribacterales</taxon>
        <taxon>Geovibrionaceae</taxon>
        <taxon>Geovibrio</taxon>
    </lineage>
</organism>
<evidence type="ECO:0000313" key="3">
    <source>
        <dbReference type="Proteomes" id="UP000287502"/>
    </source>
</evidence>
<proteinExistence type="predicted"/>
<dbReference type="AlphaFoldDB" id="A0A410K075"/>
<protein>
    <recommendedName>
        <fullName evidence="4">Alginate export domain-containing protein</fullName>
    </recommendedName>
</protein>
<gene>
    <name evidence="2" type="ORF">EP073_10420</name>
</gene>
<evidence type="ECO:0000313" key="2">
    <source>
        <dbReference type="EMBL" id="QAR33804.1"/>
    </source>
</evidence>
<evidence type="ECO:0000256" key="1">
    <source>
        <dbReference type="SAM" id="SignalP"/>
    </source>
</evidence>
<dbReference type="OrthoDB" id="9811852at2"/>
<reference evidence="2 3" key="1">
    <citation type="submission" date="2019-01" db="EMBL/GenBank/DDBJ databases">
        <title>Geovibrio thiophilus DSM 11263, complete genome.</title>
        <authorList>
            <person name="Spring S."/>
            <person name="Bunk B."/>
            <person name="Sproer C."/>
        </authorList>
    </citation>
    <scope>NUCLEOTIDE SEQUENCE [LARGE SCALE GENOMIC DNA]</scope>
    <source>
        <strain evidence="2 3">DSM 11263</strain>
    </source>
</reference>
<name>A0A410K075_9BACT</name>
<dbReference type="KEGG" id="gtl:EP073_10420"/>